<evidence type="ECO:0000313" key="3">
    <source>
        <dbReference type="EMBL" id="PMD56943.1"/>
    </source>
</evidence>
<gene>
    <name evidence="3" type="ORF">K444DRAFT_40336</name>
</gene>
<evidence type="ECO:0000313" key="4">
    <source>
        <dbReference type="Proteomes" id="UP000235371"/>
    </source>
</evidence>
<protein>
    <recommendedName>
        <fullName evidence="2">DNA/RNA-binding protein Alba-like domain-containing protein</fullName>
    </recommendedName>
</protein>
<feature type="domain" description="DNA/RNA-binding protein Alba-like" evidence="2">
    <location>
        <begin position="122"/>
        <end position="193"/>
    </location>
</feature>
<feature type="compositionally biased region" description="Basic and acidic residues" evidence="1">
    <location>
        <begin position="199"/>
        <end position="219"/>
    </location>
</feature>
<organism evidence="3 4">
    <name type="scientific">Hyaloscypha bicolor E</name>
    <dbReference type="NCBI Taxonomy" id="1095630"/>
    <lineage>
        <taxon>Eukaryota</taxon>
        <taxon>Fungi</taxon>
        <taxon>Dikarya</taxon>
        <taxon>Ascomycota</taxon>
        <taxon>Pezizomycotina</taxon>
        <taxon>Leotiomycetes</taxon>
        <taxon>Helotiales</taxon>
        <taxon>Hyaloscyphaceae</taxon>
        <taxon>Hyaloscypha</taxon>
        <taxon>Hyaloscypha bicolor</taxon>
    </lineage>
</organism>
<evidence type="ECO:0000259" key="2">
    <source>
        <dbReference type="Pfam" id="PF01918"/>
    </source>
</evidence>
<dbReference type="OrthoDB" id="424402at2759"/>
<dbReference type="GeneID" id="36580622"/>
<evidence type="ECO:0000256" key="1">
    <source>
        <dbReference type="SAM" id="MobiDB-lite"/>
    </source>
</evidence>
<dbReference type="Proteomes" id="UP000235371">
    <property type="component" value="Unassembled WGS sequence"/>
</dbReference>
<feature type="compositionally biased region" description="Basic and acidic residues" evidence="1">
    <location>
        <begin position="16"/>
        <end position="43"/>
    </location>
</feature>
<dbReference type="GO" id="GO:0003676">
    <property type="term" value="F:nucleic acid binding"/>
    <property type="evidence" value="ECO:0007669"/>
    <property type="project" value="InterPro"/>
</dbReference>
<feature type="region of interest" description="Disordered" evidence="1">
    <location>
        <begin position="1"/>
        <end position="110"/>
    </location>
</feature>
<feature type="region of interest" description="Disordered" evidence="1">
    <location>
        <begin position="199"/>
        <end position="238"/>
    </location>
</feature>
<dbReference type="RefSeq" id="XP_024733847.1">
    <property type="nucleotide sequence ID" value="XM_024872542.1"/>
</dbReference>
<feature type="compositionally biased region" description="Low complexity" evidence="1">
    <location>
        <begin position="95"/>
        <end position="105"/>
    </location>
</feature>
<proteinExistence type="predicted"/>
<dbReference type="InterPro" id="IPR002775">
    <property type="entry name" value="DNA/RNA-bd_Alba-like"/>
</dbReference>
<dbReference type="InParanoid" id="A0A2J6T1X5"/>
<dbReference type="Pfam" id="PF01918">
    <property type="entry name" value="Alba"/>
    <property type="match status" value="1"/>
</dbReference>
<keyword evidence="4" id="KW-1185">Reference proteome</keyword>
<sequence length="285" mass="31482">MSRTKAAARKGPAGRAYRENMKTPEGRQRNQENQKRNKEERKAAKAAKRAQHHAETSAPLQRLAGGSKEDAGKKRSAVIKEIGESMPLDSANVRSTTNNPSTSSTDAPKMGTELEKTHDVTSMSIISSSHIQQKVTRALDILSEYPTIPPAKPKVVMLYSKAAVASKMISVAEIVKREIVKNGGKWFQYNKLGQVMEEKRHKEGDAKKEKGAGADRSLAENEDEDAGHESEGGFETMKTPFERAIEGKPKIRAIPVMALCLSRVRIDSLRKDHTEQTNGLELPKR</sequence>
<name>A0A2J6T1X5_9HELO</name>
<reference evidence="3 4" key="1">
    <citation type="submission" date="2016-04" db="EMBL/GenBank/DDBJ databases">
        <title>A degradative enzymes factory behind the ericoid mycorrhizal symbiosis.</title>
        <authorList>
            <consortium name="DOE Joint Genome Institute"/>
            <person name="Martino E."/>
            <person name="Morin E."/>
            <person name="Grelet G."/>
            <person name="Kuo A."/>
            <person name="Kohler A."/>
            <person name="Daghino S."/>
            <person name="Barry K."/>
            <person name="Choi C."/>
            <person name="Cichocki N."/>
            <person name="Clum A."/>
            <person name="Copeland A."/>
            <person name="Hainaut M."/>
            <person name="Haridas S."/>
            <person name="Labutti K."/>
            <person name="Lindquist E."/>
            <person name="Lipzen A."/>
            <person name="Khouja H.-R."/>
            <person name="Murat C."/>
            <person name="Ohm R."/>
            <person name="Olson A."/>
            <person name="Spatafora J."/>
            <person name="Veneault-Fourrey C."/>
            <person name="Henrissat B."/>
            <person name="Grigoriev I."/>
            <person name="Martin F."/>
            <person name="Perotto S."/>
        </authorList>
    </citation>
    <scope>NUCLEOTIDE SEQUENCE [LARGE SCALE GENOMIC DNA]</scope>
    <source>
        <strain evidence="3 4">E</strain>
    </source>
</reference>
<dbReference type="AlphaFoldDB" id="A0A2J6T1X5"/>
<accession>A0A2J6T1X5</accession>
<dbReference type="EMBL" id="KZ613847">
    <property type="protein sequence ID" value="PMD56943.1"/>
    <property type="molecule type" value="Genomic_DNA"/>
</dbReference>